<dbReference type="SUPFAM" id="SSF52540">
    <property type="entry name" value="P-loop containing nucleoside triphosphate hydrolases"/>
    <property type="match status" value="1"/>
</dbReference>
<dbReference type="EMBL" id="AZMM01016648">
    <property type="protein sequence ID" value="ETJ28743.1"/>
    <property type="molecule type" value="Genomic_DNA"/>
</dbReference>
<reference evidence="1" key="1">
    <citation type="submission" date="2013-12" db="EMBL/GenBank/DDBJ databases">
        <title>A Varibaculum cambriense genome reconstructed from a premature infant gut community with otherwise low bacterial novelty that shifts toward anaerobic metabolism during the third week of life.</title>
        <authorList>
            <person name="Brown C.T."/>
            <person name="Sharon I."/>
            <person name="Thomas B.C."/>
            <person name="Castelle C.J."/>
            <person name="Morowitz M.J."/>
            <person name="Banfield J.F."/>
        </authorList>
    </citation>
    <scope>NUCLEOTIDE SEQUENCE</scope>
</reference>
<dbReference type="Gene3D" id="3.40.50.300">
    <property type="entry name" value="P-loop containing nucleotide triphosphate hydrolases"/>
    <property type="match status" value="1"/>
</dbReference>
<feature type="non-terminal residue" evidence="1">
    <location>
        <position position="68"/>
    </location>
</feature>
<dbReference type="GO" id="GO:0043022">
    <property type="term" value="F:ribosome binding"/>
    <property type="evidence" value="ECO:0007669"/>
    <property type="project" value="TreeGrafter"/>
</dbReference>
<proteinExistence type="predicted"/>
<dbReference type="PANTHER" id="PTHR43834">
    <property type="entry name" value="GTPASE DER"/>
    <property type="match status" value="1"/>
</dbReference>
<dbReference type="PANTHER" id="PTHR43834:SF6">
    <property type="entry name" value="GTPASE DER"/>
    <property type="match status" value="1"/>
</dbReference>
<dbReference type="AlphaFoldDB" id="W1XEI4"/>
<dbReference type="InterPro" id="IPR027417">
    <property type="entry name" value="P-loop_NTPase"/>
</dbReference>
<feature type="non-terminal residue" evidence="1">
    <location>
        <position position="1"/>
    </location>
</feature>
<evidence type="ECO:0000313" key="1">
    <source>
        <dbReference type="EMBL" id="ETJ28743.1"/>
    </source>
</evidence>
<protein>
    <submittedName>
        <fullName evidence="1">GTPase Der</fullName>
    </submittedName>
</protein>
<gene>
    <name evidence="1" type="ORF">Q604_UNBC16648G0001</name>
</gene>
<comment type="caution">
    <text evidence="1">The sequence shown here is derived from an EMBL/GenBank/DDBJ whole genome shotgun (WGS) entry which is preliminary data.</text>
</comment>
<organism evidence="1">
    <name type="scientific">human gut metagenome</name>
    <dbReference type="NCBI Taxonomy" id="408170"/>
    <lineage>
        <taxon>unclassified sequences</taxon>
        <taxon>metagenomes</taxon>
        <taxon>organismal metagenomes</taxon>
    </lineage>
</organism>
<sequence length="68" mass="7273">VDGKQGIVPADEEVANILRASGKPVVLVVNKIDSVNHEPNIYEFYNLGLGDPIGISAKNLMNLGDLLD</sequence>
<accession>W1XEI4</accession>
<name>W1XEI4_9ZZZZ</name>